<evidence type="ECO:0000313" key="3">
    <source>
        <dbReference type="Proteomes" id="UP000011074"/>
    </source>
</evidence>
<proteinExistence type="predicted"/>
<evidence type="ECO:0000313" key="2">
    <source>
        <dbReference type="EMBL" id="QST84496.1"/>
    </source>
</evidence>
<reference evidence="2" key="3">
    <citation type="journal article" date="2021" name="bioRxiv">
        <title>Bilateral symmetry of linear streptomycete chromosomes.</title>
        <authorList>
            <person name="Algora-Gallardo L."/>
            <person name="Schniete J.K."/>
            <person name="Mark D.R."/>
            <person name="Hunter I.S."/>
            <person name="Herron P.R."/>
        </authorList>
    </citation>
    <scope>NUCLEOTIDE SEQUENCE</scope>
    <source>
        <strain evidence="2">ATCC 10970</strain>
    </source>
</reference>
<feature type="region of interest" description="Disordered" evidence="1">
    <location>
        <begin position="19"/>
        <end position="48"/>
    </location>
</feature>
<gene>
    <name evidence="2" type="ORF">SRIM_033860</name>
</gene>
<reference evidence="2" key="1">
    <citation type="submission" date="2012-12" db="EMBL/GenBank/DDBJ databases">
        <authorList>
            <person name="Pethick F.E."/>
            <person name="MacFadyen A.C."/>
            <person name="Tang Z."/>
            <person name="Sangal V."/>
            <person name="Tze-Tze L."/>
            <person name="Chu J."/>
            <person name="Guo M."/>
            <person name="Kirby R."/>
            <person name="Hoskisson P.A."/>
            <person name="Herron P.R."/>
            <person name="Hunter I.S."/>
        </authorList>
    </citation>
    <scope>NUCLEOTIDE SEQUENCE</scope>
    <source>
        <strain evidence="2">ATCC 10970</strain>
    </source>
</reference>
<evidence type="ECO:0000256" key="1">
    <source>
        <dbReference type="SAM" id="MobiDB-lite"/>
    </source>
</evidence>
<dbReference type="Proteomes" id="UP000011074">
    <property type="component" value="Chromosome"/>
</dbReference>
<dbReference type="EMBL" id="CP048261">
    <property type="protein sequence ID" value="QST84496.1"/>
    <property type="molecule type" value="Genomic_DNA"/>
</dbReference>
<dbReference type="AlphaFoldDB" id="A0A8A1UU06"/>
<accession>A0A8A1UU06</accession>
<organism evidence="2 3">
    <name type="scientific">Streptomyces rimosus subsp. rimosus (strain ATCC 10970 / DSM 40260 / JCM 4667 / NRRL 2234)</name>
    <dbReference type="NCBI Taxonomy" id="1265868"/>
    <lineage>
        <taxon>Bacteria</taxon>
        <taxon>Bacillati</taxon>
        <taxon>Actinomycetota</taxon>
        <taxon>Actinomycetes</taxon>
        <taxon>Kitasatosporales</taxon>
        <taxon>Streptomycetaceae</taxon>
        <taxon>Streptomyces</taxon>
    </lineage>
</organism>
<name>A0A8A1UU06_STRR1</name>
<dbReference type="RefSeq" id="WP_156100258.1">
    <property type="nucleotide sequence ID" value="NZ_CP048261.1"/>
</dbReference>
<reference evidence="2" key="2">
    <citation type="submission" date="2020-01" db="EMBL/GenBank/DDBJ databases">
        <authorList>
            <person name="Algora L."/>
            <person name="Schniete J.K."/>
            <person name="MacFadyen A."/>
            <person name="Hoskisson P.A."/>
            <person name="Hunter I.S."/>
            <person name="Herron P.R."/>
        </authorList>
    </citation>
    <scope>NUCLEOTIDE SEQUENCE</scope>
    <source>
        <strain evidence="2">ATCC 10970</strain>
    </source>
</reference>
<dbReference type="GeneID" id="66859073"/>
<protein>
    <submittedName>
        <fullName evidence="2">Uncharacterized protein</fullName>
    </submittedName>
</protein>
<feature type="compositionally biased region" description="Basic residues" evidence="1">
    <location>
        <begin position="23"/>
        <end position="33"/>
    </location>
</feature>
<sequence length="48" mass="5362">MTQPSAQRRPVRARAAYATWRARPAHRGHRTPPRGRIPSATRFPATAA</sequence>